<proteinExistence type="predicted"/>
<gene>
    <name evidence="1" type="ORF">EH31_16935</name>
</gene>
<comment type="caution">
    <text evidence="1">The sequence shown here is derived from an EMBL/GenBank/DDBJ whole genome shotgun (WGS) entry which is preliminary data.</text>
</comment>
<reference evidence="1 2" key="1">
    <citation type="submission" date="2014-04" db="EMBL/GenBank/DDBJ databases">
        <title>A comprehensive comparison of genomes of Erythrobacter spp. strains.</title>
        <authorList>
            <person name="Zheng Q."/>
        </authorList>
    </citation>
    <scope>NUCLEOTIDE SEQUENCE [LARGE SCALE GENOMIC DNA]</scope>
    <source>
        <strain evidence="1 2">DSM 6997</strain>
    </source>
</reference>
<dbReference type="EMBL" id="JMIW01000009">
    <property type="protein sequence ID" value="KEO88641.1"/>
    <property type="molecule type" value="Genomic_DNA"/>
</dbReference>
<sequence>MEIQSEQRLIEWIPLEEASGNTPSFGDIAMQSGNYQALVVTLPYEEGSLTVEFKDVRAFMTSWDGDPNPVLTFEEAASRPADLIKIEASRWLSDA</sequence>
<accession>A0A074M2K5</accession>
<dbReference type="AlphaFoldDB" id="A0A074M2K5"/>
<dbReference type="RefSeq" id="WP_034962203.1">
    <property type="nucleotide sequence ID" value="NZ_JMIW01000009.1"/>
</dbReference>
<name>A0A074M2K5_ERYLO</name>
<evidence type="ECO:0000313" key="2">
    <source>
        <dbReference type="Proteomes" id="UP000027647"/>
    </source>
</evidence>
<organism evidence="1 2">
    <name type="scientific">Erythrobacter longus</name>
    <dbReference type="NCBI Taxonomy" id="1044"/>
    <lineage>
        <taxon>Bacteria</taxon>
        <taxon>Pseudomonadati</taxon>
        <taxon>Pseudomonadota</taxon>
        <taxon>Alphaproteobacteria</taxon>
        <taxon>Sphingomonadales</taxon>
        <taxon>Erythrobacteraceae</taxon>
        <taxon>Erythrobacter/Porphyrobacter group</taxon>
        <taxon>Erythrobacter</taxon>
    </lineage>
</organism>
<protein>
    <submittedName>
        <fullName evidence="1">Uncharacterized protein</fullName>
    </submittedName>
</protein>
<dbReference type="Proteomes" id="UP000027647">
    <property type="component" value="Unassembled WGS sequence"/>
</dbReference>
<evidence type="ECO:0000313" key="1">
    <source>
        <dbReference type="EMBL" id="KEO88641.1"/>
    </source>
</evidence>
<keyword evidence="2" id="KW-1185">Reference proteome</keyword>
<dbReference type="OrthoDB" id="1364128at2"/>